<evidence type="ECO:0000313" key="4">
    <source>
        <dbReference type="Proteomes" id="UP001218208"/>
    </source>
</evidence>
<dbReference type="EMBL" id="ABLOJW010000021">
    <property type="protein sequence ID" value="EKT4093912.1"/>
    <property type="molecule type" value="Genomic_DNA"/>
</dbReference>
<gene>
    <name evidence="3" type="ORF">QEG23_003462</name>
</gene>
<dbReference type="InterPro" id="IPR004629">
    <property type="entry name" value="WecG_TagA_CpsF"/>
</dbReference>
<keyword evidence="1" id="KW-0328">Glycosyltransferase</keyword>
<dbReference type="PANTHER" id="PTHR34136">
    <property type="match status" value="1"/>
</dbReference>
<sequence length="249" mass="27870">MKSSDSLRLLRELLLHRNKDWRQHDPDRDGCVLATFVNPLTVHVLNQAPEYAEVLGKFDLIQPDGGLLARHATRVLGFPVARRSFDGNSLAPEVFAHCVTNGLRVGFIGGVDGVASAASGRIQDAFGMDVKYTRSGFFSAAAEVSTCYDEIISNGVDVVVCGMGAPYQDRFLVGLKEAGWRGLGFTCGGYLDQVVDSGIEYYPALVNRLNLRAPYRLIREPRRLWRRYLLEYLPFMWADLIVRLSRTQR</sequence>
<dbReference type="AlphaFoldDB" id="A0AAI9FW28"/>
<dbReference type="Pfam" id="PF03808">
    <property type="entry name" value="Glyco_tran_WecG"/>
    <property type="match status" value="1"/>
</dbReference>
<accession>A0AAI9FW28</accession>
<organism evidence="3 4">
    <name type="scientific">Stenotrophomonas maltophilia</name>
    <name type="common">Pseudomonas maltophilia</name>
    <name type="synonym">Xanthomonas maltophilia</name>
    <dbReference type="NCBI Taxonomy" id="40324"/>
    <lineage>
        <taxon>Bacteria</taxon>
        <taxon>Pseudomonadati</taxon>
        <taxon>Pseudomonadota</taxon>
        <taxon>Gammaproteobacteria</taxon>
        <taxon>Lysobacterales</taxon>
        <taxon>Lysobacteraceae</taxon>
        <taxon>Stenotrophomonas</taxon>
        <taxon>Stenotrophomonas maltophilia group</taxon>
    </lineage>
</organism>
<evidence type="ECO:0000256" key="2">
    <source>
        <dbReference type="ARBA" id="ARBA00022679"/>
    </source>
</evidence>
<name>A0AAI9FW28_STEMA</name>
<proteinExistence type="predicted"/>
<reference evidence="3" key="1">
    <citation type="submission" date="2022-07" db="EMBL/GenBank/DDBJ databases">
        <authorList>
            <consortium name="DAFM: The Division of Animal and Food Microbiology"/>
        </authorList>
    </citation>
    <scope>NUCLEOTIDE SEQUENCE</scope>
    <source>
        <strain evidence="3">19MO01SH01-2</strain>
    </source>
</reference>
<comment type="caution">
    <text evidence="3">The sequence shown here is derived from an EMBL/GenBank/DDBJ whole genome shotgun (WGS) entry which is preliminary data.</text>
</comment>
<dbReference type="GO" id="GO:0016758">
    <property type="term" value="F:hexosyltransferase activity"/>
    <property type="evidence" value="ECO:0007669"/>
    <property type="project" value="TreeGrafter"/>
</dbReference>
<dbReference type="PANTHER" id="PTHR34136:SF1">
    <property type="entry name" value="UDP-N-ACETYL-D-MANNOSAMINURONIC ACID TRANSFERASE"/>
    <property type="match status" value="1"/>
</dbReference>
<evidence type="ECO:0000256" key="1">
    <source>
        <dbReference type="ARBA" id="ARBA00022676"/>
    </source>
</evidence>
<evidence type="ECO:0000313" key="3">
    <source>
        <dbReference type="EMBL" id="EKT4093912.1"/>
    </source>
</evidence>
<dbReference type="CDD" id="cd06533">
    <property type="entry name" value="Glyco_transf_WecG_TagA"/>
    <property type="match status" value="1"/>
</dbReference>
<keyword evidence="2" id="KW-0808">Transferase</keyword>
<protein>
    <submittedName>
        <fullName evidence="3">WecB/TagA/CpsF family glycosyltransferase</fullName>
    </submittedName>
</protein>
<dbReference type="Proteomes" id="UP001218208">
    <property type="component" value="Unassembled WGS sequence"/>
</dbReference>